<sequence length="220" mass="24685">MVMPKKGNQQEKVHSIRDIQRGIGDMKDVLLDVYAFTGCDTVSIYRKGKIVPFKKVQANKAFHTELLTFNDPNADPNAVADAESIFSFPCLDLGTPQIWILYATPPMLFADDRKTLNEQKDPLWGWKTIGGHLRPFTTTHAAAPEDSLIVCTCKDECVQNCECRRNGLNCSNMCSNCSGLGCVNRDMLIIDDDVDDDLQLDEEQEDSFPTTRLNELFDAD</sequence>
<dbReference type="EMBL" id="BGPR01000457">
    <property type="protein sequence ID" value="GBM21273.1"/>
    <property type="molecule type" value="Genomic_DNA"/>
</dbReference>
<dbReference type="Proteomes" id="UP000499080">
    <property type="component" value="Unassembled WGS sequence"/>
</dbReference>
<evidence type="ECO:0008006" key="3">
    <source>
        <dbReference type="Google" id="ProtNLM"/>
    </source>
</evidence>
<comment type="caution">
    <text evidence="1">The sequence shown here is derived from an EMBL/GenBank/DDBJ whole genome shotgun (WGS) entry which is preliminary data.</text>
</comment>
<evidence type="ECO:0000313" key="2">
    <source>
        <dbReference type="Proteomes" id="UP000499080"/>
    </source>
</evidence>
<evidence type="ECO:0000313" key="1">
    <source>
        <dbReference type="EMBL" id="GBM21273.1"/>
    </source>
</evidence>
<protein>
    <recommendedName>
        <fullName evidence="3">Tesmin/TSO1-like CXC domain-containing protein</fullName>
    </recommendedName>
</protein>
<name>A0A4Y2DWJ2_ARAVE</name>
<proteinExistence type="predicted"/>
<accession>A0A4Y2DWJ2</accession>
<dbReference type="AlphaFoldDB" id="A0A4Y2DWJ2"/>
<organism evidence="1 2">
    <name type="scientific">Araneus ventricosus</name>
    <name type="common">Orbweaver spider</name>
    <name type="synonym">Epeira ventricosa</name>
    <dbReference type="NCBI Taxonomy" id="182803"/>
    <lineage>
        <taxon>Eukaryota</taxon>
        <taxon>Metazoa</taxon>
        <taxon>Ecdysozoa</taxon>
        <taxon>Arthropoda</taxon>
        <taxon>Chelicerata</taxon>
        <taxon>Arachnida</taxon>
        <taxon>Araneae</taxon>
        <taxon>Araneomorphae</taxon>
        <taxon>Entelegynae</taxon>
        <taxon>Araneoidea</taxon>
        <taxon>Araneidae</taxon>
        <taxon>Araneus</taxon>
    </lineage>
</organism>
<dbReference type="OrthoDB" id="6781249at2759"/>
<reference evidence="1 2" key="1">
    <citation type="journal article" date="2019" name="Sci. Rep.">
        <title>Orb-weaving spider Araneus ventricosus genome elucidates the spidroin gene catalogue.</title>
        <authorList>
            <person name="Kono N."/>
            <person name="Nakamura H."/>
            <person name="Ohtoshi R."/>
            <person name="Moran D.A.P."/>
            <person name="Shinohara A."/>
            <person name="Yoshida Y."/>
            <person name="Fujiwara M."/>
            <person name="Mori M."/>
            <person name="Tomita M."/>
            <person name="Arakawa K."/>
        </authorList>
    </citation>
    <scope>NUCLEOTIDE SEQUENCE [LARGE SCALE GENOMIC DNA]</scope>
</reference>
<keyword evidence="2" id="KW-1185">Reference proteome</keyword>
<gene>
    <name evidence="1" type="ORF">AVEN_149861_1</name>
</gene>